<name>A0ACC2NAC8_9HYME</name>
<proteinExistence type="predicted"/>
<protein>
    <submittedName>
        <fullName evidence="1">Uncharacterized protein</fullName>
    </submittedName>
</protein>
<evidence type="ECO:0000313" key="2">
    <source>
        <dbReference type="Proteomes" id="UP001239111"/>
    </source>
</evidence>
<dbReference type="Proteomes" id="UP001239111">
    <property type="component" value="Chromosome 4"/>
</dbReference>
<dbReference type="EMBL" id="CM056744">
    <property type="protein sequence ID" value="KAJ8667698.1"/>
    <property type="molecule type" value="Genomic_DNA"/>
</dbReference>
<sequence length="195" mass="22180">MKSQNVKCIEHLEDNSTFLDKVKMRAEDLQLDSQVSRYSFDLNERQVNRLSIYQLVYDFYEDTSAFDFFEFAKGRMCQDLCSEIEEKTRNQSDDPLWHEIRFGRVTASTIDEANHYKTVDGALVCKIIAAAKAYDNVFMKRGRALEKFVLRALASKLKLEIKKCGLILIPEIVVIGASADGLGDDFVVEIKCSGG</sequence>
<organism evidence="1 2">
    <name type="scientific">Eretmocerus hayati</name>
    <dbReference type="NCBI Taxonomy" id="131215"/>
    <lineage>
        <taxon>Eukaryota</taxon>
        <taxon>Metazoa</taxon>
        <taxon>Ecdysozoa</taxon>
        <taxon>Arthropoda</taxon>
        <taxon>Hexapoda</taxon>
        <taxon>Insecta</taxon>
        <taxon>Pterygota</taxon>
        <taxon>Neoptera</taxon>
        <taxon>Endopterygota</taxon>
        <taxon>Hymenoptera</taxon>
        <taxon>Apocrita</taxon>
        <taxon>Proctotrupomorpha</taxon>
        <taxon>Chalcidoidea</taxon>
        <taxon>Aphelinidae</taxon>
        <taxon>Aphelininae</taxon>
        <taxon>Eretmocerus</taxon>
    </lineage>
</organism>
<gene>
    <name evidence="1" type="ORF">QAD02_009361</name>
</gene>
<keyword evidence="2" id="KW-1185">Reference proteome</keyword>
<evidence type="ECO:0000313" key="1">
    <source>
        <dbReference type="EMBL" id="KAJ8667698.1"/>
    </source>
</evidence>
<accession>A0ACC2NAC8</accession>
<comment type="caution">
    <text evidence="1">The sequence shown here is derived from an EMBL/GenBank/DDBJ whole genome shotgun (WGS) entry which is preliminary data.</text>
</comment>
<reference evidence="1" key="1">
    <citation type="submission" date="2023-04" db="EMBL/GenBank/DDBJ databases">
        <title>A chromosome-level genome assembly of the parasitoid wasp Eretmocerus hayati.</title>
        <authorList>
            <person name="Zhong Y."/>
            <person name="Liu S."/>
            <person name="Liu Y."/>
        </authorList>
    </citation>
    <scope>NUCLEOTIDE SEQUENCE</scope>
    <source>
        <strain evidence="1">ZJU_SS_LIU_2023</strain>
    </source>
</reference>